<gene>
    <name evidence="2" type="ORF">SAMN04488089_101171</name>
</gene>
<evidence type="ECO:0008006" key="4">
    <source>
        <dbReference type="Google" id="ProtNLM"/>
    </source>
</evidence>
<dbReference type="Proteomes" id="UP000183496">
    <property type="component" value="Unassembled WGS sequence"/>
</dbReference>
<dbReference type="RefSeq" id="WP_052472621.1">
    <property type="nucleotide sequence ID" value="NZ_CP010817.1"/>
</dbReference>
<sequence>MKLRFLRTSLLLALGLTLTTTVFTSCSSDDSNHTIVIKEVKQSVEARSEFTIDPKIDPTTHKFVWHNTTTQKKLSEEPILKYKIDYAETQTIALRVTSNTGVLEIYDYIVTAKYGETHNILNLKDIKLGLPVEGGNLWTDTFTNGARIEAKPFSFSHTVSTFGENKYWNGFIASNSTDQKDHKDKFASNMHGSMAKNTDKNGNALPFLVAYTEGITTKYAKGDVIDVNKAVTSVTLSDEKGQQLLPVEINVGLSPYTYYSIKNGDNFAKKFGKGDYYSIIVYGLDENKKVINNPIELKLVEYKDDKGSINTNWQKIKLDKLGAAKYLVFYVDSSDKGEYGINTPALFTVKDLVVHKLAK</sequence>
<dbReference type="InterPro" id="IPR027828">
    <property type="entry name" value="DUF4465"/>
</dbReference>
<organism evidence="2 3">
    <name type="scientific">Myroides profundi</name>
    <dbReference type="NCBI Taxonomy" id="480520"/>
    <lineage>
        <taxon>Bacteria</taxon>
        <taxon>Pseudomonadati</taxon>
        <taxon>Bacteroidota</taxon>
        <taxon>Flavobacteriia</taxon>
        <taxon>Flavobacteriales</taxon>
        <taxon>Flavobacteriaceae</taxon>
        <taxon>Myroides</taxon>
    </lineage>
</organism>
<keyword evidence="3" id="KW-1185">Reference proteome</keyword>
<dbReference type="Gene3D" id="2.60.120.1350">
    <property type="entry name" value="Protein of unknown function DUF4465"/>
    <property type="match status" value="1"/>
</dbReference>
<keyword evidence="1" id="KW-0732">Signal</keyword>
<feature type="chain" id="PRO_5042503637" description="DUF4465 domain-containing protein" evidence="1">
    <location>
        <begin position="25"/>
        <end position="359"/>
    </location>
</feature>
<dbReference type="Pfam" id="PF14717">
    <property type="entry name" value="DUF4465"/>
    <property type="match status" value="1"/>
</dbReference>
<proteinExistence type="predicted"/>
<comment type="caution">
    <text evidence="2">The sequence shown here is derived from an EMBL/GenBank/DDBJ whole genome shotgun (WGS) entry which is preliminary data.</text>
</comment>
<reference evidence="2 3" key="1">
    <citation type="submission" date="2016-10" db="EMBL/GenBank/DDBJ databases">
        <authorList>
            <person name="Varghese N."/>
            <person name="Submissions S."/>
        </authorList>
    </citation>
    <scope>NUCLEOTIDE SEQUENCE [LARGE SCALE GENOMIC DNA]</scope>
    <source>
        <strain evidence="3">DSM 19823 / KCTC 23066 / CCTCC M 208030 / D25</strain>
    </source>
</reference>
<dbReference type="PROSITE" id="PS51257">
    <property type="entry name" value="PROKAR_LIPOPROTEIN"/>
    <property type="match status" value="1"/>
</dbReference>
<dbReference type="KEGG" id="mpw:MPR_0322"/>
<dbReference type="AlphaFoldDB" id="A0AAJ5BCC1"/>
<accession>A0AAJ5BCC1</accession>
<dbReference type="EMBL" id="FOFY01000001">
    <property type="protein sequence ID" value="SEP94858.1"/>
    <property type="molecule type" value="Genomic_DNA"/>
</dbReference>
<evidence type="ECO:0000313" key="2">
    <source>
        <dbReference type="EMBL" id="SEP94858.1"/>
    </source>
</evidence>
<evidence type="ECO:0000313" key="3">
    <source>
        <dbReference type="Proteomes" id="UP000183496"/>
    </source>
</evidence>
<name>A0AAJ5BCC1_MYRPR</name>
<feature type="signal peptide" evidence="1">
    <location>
        <begin position="1"/>
        <end position="24"/>
    </location>
</feature>
<evidence type="ECO:0000256" key="1">
    <source>
        <dbReference type="SAM" id="SignalP"/>
    </source>
</evidence>
<protein>
    <recommendedName>
        <fullName evidence="4">DUF4465 domain-containing protein</fullName>
    </recommendedName>
</protein>